<evidence type="ECO:0000313" key="12">
    <source>
        <dbReference type="Proteomes" id="UP000320176"/>
    </source>
</evidence>
<dbReference type="SUPFAM" id="SSF53850">
    <property type="entry name" value="Periplasmic binding protein-like II"/>
    <property type="match status" value="1"/>
</dbReference>
<feature type="domain" description="Protein kinase" evidence="10">
    <location>
        <begin position="115"/>
        <end position="377"/>
    </location>
</feature>
<feature type="region of interest" description="Disordered" evidence="8">
    <location>
        <begin position="86"/>
        <end position="105"/>
    </location>
</feature>
<dbReference type="Gene3D" id="1.10.510.10">
    <property type="entry name" value="Transferase(Phosphotransferase) domain 1"/>
    <property type="match status" value="1"/>
</dbReference>
<evidence type="ECO:0000256" key="5">
    <source>
        <dbReference type="ARBA" id="ARBA00022777"/>
    </source>
</evidence>
<dbReference type="Pfam" id="PF00069">
    <property type="entry name" value="Pkinase"/>
    <property type="match status" value="1"/>
</dbReference>
<organism evidence="11 12">
    <name type="scientific">Stieleria varia</name>
    <dbReference type="NCBI Taxonomy" id="2528005"/>
    <lineage>
        <taxon>Bacteria</taxon>
        <taxon>Pseudomonadati</taxon>
        <taxon>Planctomycetota</taxon>
        <taxon>Planctomycetia</taxon>
        <taxon>Pirellulales</taxon>
        <taxon>Pirellulaceae</taxon>
        <taxon>Stieleria</taxon>
    </lineage>
</organism>
<feature type="transmembrane region" description="Helical" evidence="9">
    <location>
        <begin position="424"/>
        <end position="443"/>
    </location>
</feature>
<evidence type="ECO:0000259" key="10">
    <source>
        <dbReference type="PROSITE" id="PS50011"/>
    </source>
</evidence>
<dbReference type="PANTHER" id="PTHR43289">
    <property type="entry name" value="MITOGEN-ACTIVATED PROTEIN KINASE KINASE KINASE 20-RELATED"/>
    <property type="match status" value="1"/>
</dbReference>
<keyword evidence="9" id="KW-0472">Membrane</keyword>
<dbReference type="InterPro" id="IPR008271">
    <property type="entry name" value="Ser/Thr_kinase_AS"/>
</dbReference>
<evidence type="ECO:0000256" key="3">
    <source>
        <dbReference type="ARBA" id="ARBA00022679"/>
    </source>
</evidence>
<sequence length="722" mass="78733">MTDTPQDDRVDEAFAAYLRCCDAGELESREDFLAQFPDIAGELKELMEAADGLGRFASGHSTAQAIMPQPGADTVSAFAGNLEDSGGDPALTLPEASRAKGDPGPTLPFRLGDEYELQEVIGRGGMGVVYKAKQFLLNRIVAVKMIRGGMLADENDVRRFYTEAQAAARLNHHGIVAVHQFGKHDHHHFFSMEYIRGTDLQRRINSEQLSLHDSARYVRDVARAISHAHLNSVLHRDLKPANVLIDDDDQIHVTDFGLAKHLGTDSSVTGSGAAVGTPNYMAPEQAGGHSDRASKQSDIYSLGAILFACVTGRPPIMGDSIVETLLHVVHEKAPPMRSLRADVPIDLETIVAKCLEKSPEKRYGSADDLAEDLDAFMEGRPINARPRSRAMKSWDWLQAVPLIAALTGRRVIRTSVMHRRFQAVMLLMFLVSPLILVMGLRVMKHRQNVMPGQVHIAGGVERGAYSEFSVRLSDRLKSDYAVESFVSDSGGSVDNRTRLISGEVDLAPMQASMVSGDPLCVVAPLFYEAVHVLVRQDSQINSAADLRGHRVAVGPAHSGSLGTAQILLDSLGLSKEEAPQVIMPWPDLLRDDAPDAAIICVGLGSSFVAELMQEHQWKLMTVPSSLSIAREHPTLRTLTITQDDYPNASIPTEGIPTVATTAFLAARRDAPSELVTAALEMIYREPQIFVGLIPRQSAAEWQGLAFHPAARLYFSQTPTTTK</sequence>
<evidence type="ECO:0000313" key="11">
    <source>
        <dbReference type="EMBL" id="TWU01178.1"/>
    </source>
</evidence>
<dbReference type="Pfam" id="PF16868">
    <property type="entry name" value="NMT1_3"/>
    <property type="match status" value="1"/>
</dbReference>
<keyword evidence="5 11" id="KW-0418">Kinase</keyword>
<accession>A0A5C6ANT3</accession>
<feature type="binding site" evidence="7">
    <location>
        <position position="144"/>
    </location>
    <ligand>
        <name>ATP</name>
        <dbReference type="ChEBI" id="CHEBI:30616"/>
    </ligand>
</feature>
<dbReference type="Gene3D" id="3.30.200.20">
    <property type="entry name" value="Phosphorylase Kinase, domain 1"/>
    <property type="match status" value="1"/>
</dbReference>
<dbReference type="CDD" id="cd14014">
    <property type="entry name" value="STKc_PknB_like"/>
    <property type="match status" value="1"/>
</dbReference>
<evidence type="ECO:0000256" key="2">
    <source>
        <dbReference type="ARBA" id="ARBA00022527"/>
    </source>
</evidence>
<name>A0A5C6ANT3_9BACT</name>
<dbReference type="NCBIfam" id="TIGR02122">
    <property type="entry name" value="TRAP_TAXI"/>
    <property type="match status" value="1"/>
</dbReference>
<dbReference type="InterPro" id="IPR017441">
    <property type="entry name" value="Protein_kinase_ATP_BS"/>
</dbReference>
<dbReference type="GO" id="GO:0005524">
    <property type="term" value="F:ATP binding"/>
    <property type="evidence" value="ECO:0007669"/>
    <property type="project" value="UniProtKB-UniRule"/>
</dbReference>
<evidence type="ECO:0000256" key="7">
    <source>
        <dbReference type="PROSITE-ProRule" id="PRU10141"/>
    </source>
</evidence>
<keyword evidence="9" id="KW-1133">Transmembrane helix</keyword>
<comment type="caution">
    <text evidence="11">The sequence shown here is derived from an EMBL/GenBank/DDBJ whole genome shotgun (WGS) entry which is preliminary data.</text>
</comment>
<evidence type="ECO:0000256" key="8">
    <source>
        <dbReference type="SAM" id="MobiDB-lite"/>
    </source>
</evidence>
<dbReference type="FunFam" id="1.10.510.10:FF:000021">
    <property type="entry name" value="Serine/threonine protein kinase"/>
    <property type="match status" value="1"/>
</dbReference>
<reference evidence="11 12" key="1">
    <citation type="submission" date="2019-02" db="EMBL/GenBank/DDBJ databases">
        <title>Deep-cultivation of Planctomycetes and their phenomic and genomic characterization uncovers novel biology.</title>
        <authorList>
            <person name="Wiegand S."/>
            <person name="Jogler M."/>
            <person name="Boedeker C."/>
            <person name="Pinto D."/>
            <person name="Vollmers J."/>
            <person name="Rivas-Marin E."/>
            <person name="Kohn T."/>
            <person name="Peeters S.H."/>
            <person name="Heuer A."/>
            <person name="Rast P."/>
            <person name="Oberbeckmann S."/>
            <person name="Bunk B."/>
            <person name="Jeske O."/>
            <person name="Meyerdierks A."/>
            <person name="Storesund J.E."/>
            <person name="Kallscheuer N."/>
            <person name="Luecker S."/>
            <person name="Lage O.M."/>
            <person name="Pohl T."/>
            <person name="Merkel B.J."/>
            <person name="Hornburger P."/>
            <person name="Mueller R.-W."/>
            <person name="Bruemmer F."/>
            <person name="Labrenz M."/>
            <person name="Spormann A.M."/>
            <person name="Op Den Camp H."/>
            <person name="Overmann J."/>
            <person name="Amann R."/>
            <person name="Jetten M.S.M."/>
            <person name="Mascher T."/>
            <person name="Medema M.H."/>
            <person name="Devos D.P."/>
            <person name="Kaster A.-K."/>
            <person name="Ovreas L."/>
            <person name="Rohde M."/>
            <person name="Galperin M.Y."/>
            <person name="Jogler C."/>
        </authorList>
    </citation>
    <scope>NUCLEOTIDE SEQUENCE [LARGE SCALE GENOMIC DNA]</scope>
    <source>
        <strain evidence="11 12">Pla52n</strain>
    </source>
</reference>
<dbReference type="RefSeq" id="WP_146521648.1">
    <property type="nucleotide sequence ID" value="NZ_CP151726.1"/>
</dbReference>
<evidence type="ECO:0000256" key="9">
    <source>
        <dbReference type="SAM" id="Phobius"/>
    </source>
</evidence>
<keyword evidence="4 7" id="KW-0547">Nucleotide-binding</keyword>
<keyword evidence="2" id="KW-0723">Serine/threonine-protein kinase</keyword>
<keyword evidence="12" id="KW-1185">Reference proteome</keyword>
<keyword evidence="3 11" id="KW-0808">Transferase</keyword>
<proteinExistence type="predicted"/>
<dbReference type="PROSITE" id="PS00107">
    <property type="entry name" value="PROTEIN_KINASE_ATP"/>
    <property type="match status" value="1"/>
</dbReference>
<evidence type="ECO:0000256" key="6">
    <source>
        <dbReference type="ARBA" id="ARBA00022840"/>
    </source>
</evidence>
<dbReference type="InterPro" id="IPR011852">
    <property type="entry name" value="TRAP_TAXI"/>
</dbReference>
<dbReference type="Gene3D" id="3.40.190.10">
    <property type="entry name" value="Periplasmic binding protein-like II"/>
    <property type="match status" value="2"/>
</dbReference>
<dbReference type="EC" id="2.7.11.1" evidence="1"/>
<dbReference type="PANTHER" id="PTHR43289:SF6">
    <property type="entry name" value="SERINE_THREONINE-PROTEIN KINASE NEKL-3"/>
    <property type="match status" value="1"/>
</dbReference>
<dbReference type="InterPro" id="IPR011009">
    <property type="entry name" value="Kinase-like_dom_sf"/>
</dbReference>
<protein>
    <recommendedName>
        <fullName evidence="1">non-specific serine/threonine protein kinase</fullName>
        <ecNumber evidence="1">2.7.11.1</ecNumber>
    </recommendedName>
</protein>
<dbReference type="AlphaFoldDB" id="A0A5C6ANT3"/>
<evidence type="ECO:0000256" key="1">
    <source>
        <dbReference type="ARBA" id="ARBA00012513"/>
    </source>
</evidence>
<keyword evidence="6 7" id="KW-0067">ATP-binding</keyword>
<dbReference type="PROSITE" id="PS50011">
    <property type="entry name" value="PROTEIN_KINASE_DOM"/>
    <property type="match status" value="1"/>
</dbReference>
<evidence type="ECO:0000256" key="4">
    <source>
        <dbReference type="ARBA" id="ARBA00022741"/>
    </source>
</evidence>
<dbReference type="SMART" id="SM00220">
    <property type="entry name" value="S_TKc"/>
    <property type="match status" value="1"/>
</dbReference>
<dbReference type="OrthoDB" id="6111975at2"/>
<dbReference type="InterPro" id="IPR000719">
    <property type="entry name" value="Prot_kinase_dom"/>
</dbReference>
<dbReference type="PROSITE" id="PS00108">
    <property type="entry name" value="PROTEIN_KINASE_ST"/>
    <property type="match status" value="1"/>
</dbReference>
<dbReference type="EMBL" id="SJPN01000005">
    <property type="protein sequence ID" value="TWU01178.1"/>
    <property type="molecule type" value="Genomic_DNA"/>
</dbReference>
<gene>
    <name evidence="11" type="primary">prkC_28</name>
    <name evidence="11" type="ORF">Pla52n_45500</name>
</gene>
<dbReference type="Proteomes" id="UP000320176">
    <property type="component" value="Unassembled WGS sequence"/>
</dbReference>
<keyword evidence="9" id="KW-0812">Transmembrane</keyword>
<dbReference type="GO" id="GO:0004674">
    <property type="term" value="F:protein serine/threonine kinase activity"/>
    <property type="evidence" value="ECO:0007669"/>
    <property type="project" value="UniProtKB-KW"/>
</dbReference>
<dbReference type="SUPFAM" id="SSF56112">
    <property type="entry name" value="Protein kinase-like (PK-like)"/>
    <property type="match status" value="1"/>
</dbReference>